<keyword evidence="2" id="KW-1133">Transmembrane helix</keyword>
<dbReference type="InterPro" id="IPR052026">
    <property type="entry name" value="ExeA_AAA_ATPase_DNA-bind"/>
</dbReference>
<name>A0A1H0QVJ2_9BACT</name>
<feature type="region of interest" description="Disordered" evidence="1">
    <location>
        <begin position="265"/>
        <end position="288"/>
    </location>
</feature>
<protein>
    <submittedName>
        <fullName evidence="4">Type II secretory pathway, component ExeA (Predicted ATPase)</fullName>
    </submittedName>
</protein>
<feature type="domain" description="ORC1/DEAH AAA+ ATPase" evidence="3">
    <location>
        <begin position="46"/>
        <end position="172"/>
    </location>
</feature>
<dbReference type="PANTHER" id="PTHR35894">
    <property type="entry name" value="GENERAL SECRETION PATHWAY PROTEIN A-RELATED"/>
    <property type="match status" value="1"/>
</dbReference>
<dbReference type="PANTHER" id="PTHR35894:SF1">
    <property type="entry name" value="PHOSPHORIBULOKINASE _ URIDINE KINASE FAMILY"/>
    <property type="match status" value="1"/>
</dbReference>
<sequence>MVMDSFSTTADSGSSHFFHPQKTSWLGAVRRECLETLEREIAAANGLQLLVGGEGVGKTFLVGQLREKLDDTIVFCRLSRLQGELLDLYNEIGEGLGLGGEYTSRVQFLLDFTLFLRRAADQGRKVLLVVDDGHTAGPPMFELLRSLSNVTKDGGRIIGLLLVGRPELEEMIDLPENRALRRRFAARIAVAPLDKAETGQYLCCRLKQEWDVEARISDGALVFIHRWGGGIFSEIDELCALIAGRCTVQGEVLIDEKLMRSCLAKDSGDRNTAQEKGAKDGSTASDAAAGGTWKKYRTVAAAALLLFVLALLYAVPGTKKKEEMAAVELLPVKAQQEEPTPGEGGAGSEEAAGLSADSAEGGPEQVVAQVSDQSQVLQEPATGPVTTIVIRDLEVR</sequence>
<dbReference type="Pfam" id="PF13401">
    <property type="entry name" value="AAA_22"/>
    <property type="match status" value="1"/>
</dbReference>
<dbReference type="SUPFAM" id="SSF52540">
    <property type="entry name" value="P-loop containing nucleoside triphosphate hydrolases"/>
    <property type="match status" value="1"/>
</dbReference>
<proteinExistence type="predicted"/>
<dbReference type="STRING" id="91360.SAMN05660330_02093"/>
<dbReference type="Gene3D" id="3.40.50.300">
    <property type="entry name" value="P-loop containing nucleotide triphosphate hydrolases"/>
    <property type="match status" value="1"/>
</dbReference>
<feature type="compositionally biased region" description="Basic and acidic residues" evidence="1">
    <location>
        <begin position="266"/>
        <end position="279"/>
    </location>
</feature>
<keyword evidence="2" id="KW-0812">Transmembrane</keyword>
<accession>A0A1H0QVJ2</accession>
<dbReference type="AlphaFoldDB" id="A0A1H0QVJ2"/>
<feature type="compositionally biased region" description="Low complexity" evidence="1">
    <location>
        <begin position="348"/>
        <end position="378"/>
    </location>
</feature>
<evidence type="ECO:0000259" key="3">
    <source>
        <dbReference type="Pfam" id="PF13401"/>
    </source>
</evidence>
<keyword evidence="2" id="KW-0472">Membrane</keyword>
<evidence type="ECO:0000313" key="4">
    <source>
        <dbReference type="EMBL" id="SDP21302.1"/>
    </source>
</evidence>
<evidence type="ECO:0000256" key="1">
    <source>
        <dbReference type="SAM" id="MobiDB-lite"/>
    </source>
</evidence>
<dbReference type="EMBL" id="FNJI01000013">
    <property type="protein sequence ID" value="SDP21302.1"/>
    <property type="molecule type" value="Genomic_DNA"/>
</dbReference>
<feature type="transmembrane region" description="Helical" evidence="2">
    <location>
        <begin position="296"/>
        <end position="315"/>
    </location>
</feature>
<keyword evidence="5" id="KW-1185">Reference proteome</keyword>
<gene>
    <name evidence="4" type="ORF">SAMN05660330_02093</name>
</gene>
<feature type="region of interest" description="Disordered" evidence="1">
    <location>
        <begin position="332"/>
        <end position="381"/>
    </location>
</feature>
<dbReference type="InterPro" id="IPR027417">
    <property type="entry name" value="P-loop_NTPase"/>
</dbReference>
<evidence type="ECO:0000256" key="2">
    <source>
        <dbReference type="SAM" id="Phobius"/>
    </source>
</evidence>
<evidence type="ECO:0000313" key="5">
    <source>
        <dbReference type="Proteomes" id="UP000199073"/>
    </source>
</evidence>
<dbReference type="GO" id="GO:0016887">
    <property type="term" value="F:ATP hydrolysis activity"/>
    <property type="evidence" value="ECO:0007669"/>
    <property type="project" value="InterPro"/>
</dbReference>
<dbReference type="Proteomes" id="UP000199073">
    <property type="component" value="Unassembled WGS sequence"/>
</dbReference>
<reference evidence="4 5" key="1">
    <citation type="submission" date="2016-10" db="EMBL/GenBank/DDBJ databases">
        <authorList>
            <person name="de Groot N.N."/>
        </authorList>
    </citation>
    <scope>NUCLEOTIDE SEQUENCE [LARGE SCALE GENOMIC DNA]</scope>
    <source>
        <strain evidence="4 5">DSM 12130</strain>
    </source>
</reference>
<organism evidence="4 5">
    <name type="scientific">Desulforhopalus singaporensis</name>
    <dbReference type="NCBI Taxonomy" id="91360"/>
    <lineage>
        <taxon>Bacteria</taxon>
        <taxon>Pseudomonadati</taxon>
        <taxon>Thermodesulfobacteriota</taxon>
        <taxon>Desulfobulbia</taxon>
        <taxon>Desulfobulbales</taxon>
        <taxon>Desulfocapsaceae</taxon>
        <taxon>Desulforhopalus</taxon>
    </lineage>
</organism>
<dbReference type="InterPro" id="IPR049945">
    <property type="entry name" value="AAA_22"/>
</dbReference>